<comment type="caution">
    <text evidence="11">The sequence shown here is derived from an EMBL/GenBank/DDBJ whole genome shotgun (WGS) entry which is preliminary data.</text>
</comment>
<dbReference type="Proteomes" id="UP001223743">
    <property type="component" value="Unassembled WGS sequence"/>
</dbReference>
<keyword evidence="5 9" id="KW-0547">Nucleotide-binding</keyword>
<evidence type="ECO:0000256" key="3">
    <source>
        <dbReference type="ARBA" id="ARBA00022679"/>
    </source>
</evidence>
<keyword evidence="7 9" id="KW-0067">ATP-binding</keyword>
<feature type="binding site" evidence="9">
    <location>
        <begin position="209"/>
        <end position="213"/>
    </location>
    <ligand>
        <name>ATP</name>
        <dbReference type="ChEBI" id="CHEBI:30616"/>
    </ligand>
</feature>
<sequence length="399" mass="42244">MSDAILVINAGSSSIKFKLYALGAGEALDTVFSGVLDGIGGDARLKAKDGDGRPLDERSLDKGAAADSGAAQKIVMDWLEDRLGGHEMIGVGHRVVHGGPTFTHPVVVDGEVMKTLESFIPLAPLHQLGNLDPIRLLMKEHPGLPQVACFDTAFHRDHPELSDRFALPRALYDEGVRRYGFHGLSYEYVGGALRRLAPEIADRRVVIAHLGSGASLCALQGGRSIETTMSFTALDGIPMGTRSGAVDPGVILHLIEQKGMTAHDIGTMLYRESGLLGLSGISNDVRTLLESDDPRAAMALDFFSRRVAQAVASLAVSIGGLDALVFTAGIGENAPDIRRRVVEALAFAGLALDAEANARSDLHVETKGSPVAILVVPTDEERMIARHTRALLLAAGEGG</sequence>
<dbReference type="Gene3D" id="3.30.420.40">
    <property type="match status" value="2"/>
</dbReference>
<keyword evidence="8 9" id="KW-0460">Magnesium</keyword>
<evidence type="ECO:0000313" key="12">
    <source>
        <dbReference type="Proteomes" id="UP001223743"/>
    </source>
</evidence>
<keyword evidence="3 9" id="KW-0808">Transferase</keyword>
<name>A0ABU0M599_9HYPH</name>
<evidence type="ECO:0000256" key="9">
    <source>
        <dbReference type="HAMAP-Rule" id="MF_00020"/>
    </source>
</evidence>
<evidence type="ECO:0000256" key="4">
    <source>
        <dbReference type="ARBA" id="ARBA00022723"/>
    </source>
</evidence>
<evidence type="ECO:0000313" key="11">
    <source>
        <dbReference type="EMBL" id="MDQ0516126.1"/>
    </source>
</evidence>
<feature type="binding site" evidence="9">
    <location>
        <position position="16"/>
    </location>
    <ligand>
        <name>ATP</name>
        <dbReference type="ChEBI" id="CHEBI:30616"/>
    </ligand>
</feature>
<protein>
    <recommendedName>
        <fullName evidence="9">Acetate kinase</fullName>
        <ecNumber evidence="9">2.7.2.1</ecNumber>
    </recommendedName>
    <alternativeName>
        <fullName evidence="9">Acetokinase</fullName>
    </alternativeName>
</protein>
<feature type="site" description="Transition state stabilizer" evidence="9">
    <location>
        <position position="182"/>
    </location>
</feature>
<keyword evidence="2 9" id="KW-0963">Cytoplasm</keyword>
<feature type="binding site" evidence="9">
    <location>
        <position position="94"/>
    </location>
    <ligand>
        <name>substrate</name>
    </ligand>
</feature>
<comment type="similarity">
    <text evidence="1 9 10">Belongs to the acetokinase family.</text>
</comment>
<reference evidence="11 12" key="1">
    <citation type="submission" date="2023-07" db="EMBL/GenBank/DDBJ databases">
        <title>Genomic Encyclopedia of Type Strains, Phase IV (KMG-IV): sequencing the most valuable type-strain genomes for metagenomic binning, comparative biology and taxonomic classification.</title>
        <authorList>
            <person name="Goeker M."/>
        </authorList>
    </citation>
    <scope>NUCLEOTIDE SEQUENCE [LARGE SCALE GENOMIC DNA]</scope>
    <source>
        <strain evidence="11 12">B1-1</strain>
    </source>
</reference>
<dbReference type="HAMAP" id="MF_00020">
    <property type="entry name" value="Acetate_kinase"/>
    <property type="match status" value="1"/>
</dbReference>
<dbReference type="PANTHER" id="PTHR21060">
    <property type="entry name" value="ACETATE KINASE"/>
    <property type="match status" value="1"/>
</dbReference>
<dbReference type="InterPro" id="IPR004372">
    <property type="entry name" value="Ac/propionate_kinase"/>
</dbReference>
<feature type="binding site" evidence="9">
    <location>
        <begin position="329"/>
        <end position="333"/>
    </location>
    <ligand>
        <name>ATP</name>
        <dbReference type="ChEBI" id="CHEBI:30616"/>
    </ligand>
</feature>
<dbReference type="PROSITE" id="PS01075">
    <property type="entry name" value="ACETATE_KINASE_1"/>
    <property type="match status" value="1"/>
</dbReference>
<keyword evidence="6 9" id="KW-0418">Kinase</keyword>
<comment type="function">
    <text evidence="9">Catalyzes the formation of acetyl phosphate from acetate and ATP. Can also catalyze the reverse reaction.</text>
</comment>
<comment type="subcellular location">
    <subcellularLocation>
        <location evidence="9">Cytoplasm</location>
    </subcellularLocation>
</comment>
<dbReference type="GO" id="GO:0008776">
    <property type="term" value="F:acetate kinase activity"/>
    <property type="evidence" value="ECO:0007669"/>
    <property type="project" value="UniProtKB-EC"/>
</dbReference>
<evidence type="ECO:0000256" key="8">
    <source>
        <dbReference type="ARBA" id="ARBA00022842"/>
    </source>
</evidence>
<dbReference type="PANTHER" id="PTHR21060:SF21">
    <property type="entry name" value="ACETATE KINASE"/>
    <property type="match status" value="1"/>
</dbReference>
<dbReference type="InterPro" id="IPR000890">
    <property type="entry name" value="Aliphatic_acid_kin_short-chain"/>
</dbReference>
<dbReference type="PROSITE" id="PS01076">
    <property type="entry name" value="ACETATE_KINASE_2"/>
    <property type="match status" value="1"/>
</dbReference>
<dbReference type="InterPro" id="IPR023865">
    <property type="entry name" value="Aliphatic_acid_kinase_CS"/>
</dbReference>
<feature type="site" description="Transition state stabilizer" evidence="9">
    <location>
        <position position="242"/>
    </location>
</feature>
<feature type="active site" description="Proton donor/acceptor" evidence="9">
    <location>
        <position position="151"/>
    </location>
</feature>
<comment type="pathway">
    <text evidence="9">Metabolic intermediate biosynthesis; acetyl-CoA biosynthesis; acetyl-CoA from acetate: step 1/2.</text>
</comment>
<comment type="subunit">
    <text evidence="9">Homodimer.</text>
</comment>
<accession>A0ABU0M599</accession>
<dbReference type="InterPro" id="IPR043129">
    <property type="entry name" value="ATPase_NBD"/>
</dbReference>
<evidence type="ECO:0000256" key="1">
    <source>
        <dbReference type="ARBA" id="ARBA00008748"/>
    </source>
</evidence>
<dbReference type="NCBIfam" id="TIGR00016">
    <property type="entry name" value="ackA"/>
    <property type="match status" value="1"/>
</dbReference>
<comment type="cofactor">
    <cofactor evidence="9">
        <name>Mg(2+)</name>
        <dbReference type="ChEBI" id="CHEBI:18420"/>
    </cofactor>
    <cofactor evidence="9">
        <name>Mn(2+)</name>
        <dbReference type="ChEBI" id="CHEBI:29035"/>
    </cofactor>
    <text evidence="9">Mg(2+). Can also accept Mn(2+).</text>
</comment>
<comment type="catalytic activity">
    <reaction evidence="9">
        <text>acetate + ATP = acetyl phosphate + ADP</text>
        <dbReference type="Rhea" id="RHEA:11352"/>
        <dbReference type="ChEBI" id="CHEBI:22191"/>
        <dbReference type="ChEBI" id="CHEBI:30089"/>
        <dbReference type="ChEBI" id="CHEBI:30616"/>
        <dbReference type="ChEBI" id="CHEBI:456216"/>
        <dbReference type="EC" id="2.7.2.1"/>
    </reaction>
</comment>
<dbReference type="SUPFAM" id="SSF53067">
    <property type="entry name" value="Actin-like ATPase domain"/>
    <property type="match status" value="2"/>
</dbReference>
<evidence type="ECO:0000256" key="7">
    <source>
        <dbReference type="ARBA" id="ARBA00022840"/>
    </source>
</evidence>
<dbReference type="RefSeq" id="WP_266280013.1">
    <property type="nucleotide sequence ID" value="NZ_JAPKNF010000001.1"/>
</dbReference>
<proteinExistence type="inferred from homology"/>
<evidence type="ECO:0000256" key="6">
    <source>
        <dbReference type="ARBA" id="ARBA00022777"/>
    </source>
</evidence>
<dbReference type="PIRSF" id="PIRSF000722">
    <property type="entry name" value="Acetate_prop_kin"/>
    <property type="match status" value="1"/>
</dbReference>
<evidence type="ECO:0000256" key="10">
    <source>
        <dbReference type="RuleBase" id="RU003835"/>
    </source>
</evidence>
<organism evidence="11 12">
    <name type="scientific">Kaistia geumhonensis</name>
    <dbReference type="NCBI Taxonomy" id="410839"/>
    <lineage>
        <taxon>Bacteria</taxon>
        <taxon>Pseudomonadati</taxon>
        <taxon>Pseudomonadota</taxon>
        <taxon>Alphaproteobacteria</taxon>
        <taxon>Hyphomicrobiales</taxon>
        <taxon>Kaistiaceae</taxon>
        <taxon>Kaistia</taxon>
    </lineage>
</organism>
<feature type="binding site" evidence="9">
    <location>
        <begin position="284"/>
        <end position="286"/>
    </location>
    <ligand>
        <name>ATP</name>
        <dbReference type="ChEBI" id="CHEBI:30616"/>
    </ligand>
</feature>
<dbReference type="Pfam" id="PF00871">
    <property type="entry name" value="Acetate_kinase"/>
    <property type="match status" value="1"/>
</dbReference>
<keyword evidence="12" id="KW-1185">Reference proteome</keyword>
<keyword evidence="4 9" id="KW-0479">Metal-binding</keyword>
<feature type="binding site" evidence="9">
    <location>
        <position position="9"/>
    </location>
    <ligand>
        <name>Mg(2+)</name>
        <dbReference type="ChEBI" id="CHEBI:18420"/>
    </ligand>
</feature>
<feature type="binding site" evidence="9">
    <location>
        <position position="380"/>
    </location>
    <ligand>
        <name>Mg(2+)</name>
        <dbReference type="ChEBI" id="CHEBI:18420"/>
    </ligand>
</feature>
<gene>
    <name evidence="9" type="primary">ackA</name>
    <name evidence="11" type="ORF">QO015_001739</name>
</gene>
<dbReference type="EMBL" id="JAUSWJ010000001">
    <property type="protein sequence ID" value="MDQ0516126.1"/>
    <property type="molecule type" value="Genomic_DNA"/>
</dbReference>
<evidence type="ECO:0000256" key="5">
    <source>
        <dbReference type="ARBA" id="ARBA00022741"/>
    </source>
</evidence>
<evidence type="ECO:0000256" key="2">
    <source>
        <dbReference type="ARBA" id="ARBA00022490"/>
    </source>
</evidence>
<dbReference type="PRINTS" id="PR00471">
    <property type="entry name" value="ACETATEKNASE"/>
</dbReference>
<dbReference type="EC" id="2.7.2.1" evidence="9"/>